<keyword evidence="3" id="KW-1185">Reference proteome</keyword>
<dbReference type="EMBL" id="JAIWYP010000015">
    <property type="protein sequence ID" value="KAH3699558.1"/>
    <property type="molecule type" value="Genomic_DNA"/>
</dbReference>
<feature type="compositionally biased region" description="Basic and acidic residues" evidence="1">
    <location>
        <begin position="87"/>
        <end position="104"/>
    </location>
</feature>
<sequence>MGSADPPWKIASRKQAFANSVDPDETPHDAASHQGLRCLLKGISMTPIIGPASSGFIEYQPFPSATDTNSNTFQLTRDQARCAPTDTDEHPRCNSNKKEPKTKSLSEMQMLYYAKQNSFADKQEKFYERITVLTDILIKQIKK</sequence>
<evidence type="ECO:0000313" key="3">
    <source>
        <dbReference type="Proteomes" id="UP000828390"/>
    </source>
</evidence>
<feature type="region of interest" description="Disordered" evidence="1">
    <location>
        <begin position="82"/>
        <end position="104"/>
    </location>
</feature>
<dbReference type="AlphaFoldDB" id="A0A9D4BLN0"/>
<evidence type="ECO:0000256" key="1">
    <source>
        <dbReference type="SAM" id="MobiDB-lite"/>
    </source>
</evidence>
<protein>
    <submittedName>
        <fullName evidence="2">Uncharacterized protein</fullName>
    </submittedName>
</protein>
<proteinExistence type="predicted"/>
<feature type="region of interest" description="Disordered" evidence="1">
    <location>
        <begin position="1"/>
        <end position="31"/>
    </location>
</feature>
<accession>A0A9D4BLN0</accession>
<evidence type="ECO:0000313" key="2">
    <source>
        <dbReference type="EMBL" id="KAH3699558.1"/>
    </source>
</evidence>
<gene>
    <name evidence="2" type="ORF">DPMN_074516</name>
</gene>
<name>A0A9D4BLN0_DREPO</name>
<reference evidence="2" key="1">
    <citation type="journal article" date="2019" name="bioRxiv">
        <title>The Genome of the Zebra Mussel, Dreissena polymorpha: A Resource for Invasive Species Research.</title>
        <authorList>
            <person name="McCartney M.A."/>
            <person name="Auch B."/>
            <person name="Kono T."/>
            <person name="Mallez S."/>
            <person name="Zhang Y."/>
            <person name="Obille A."/>
            <person name="Becker A."/>
            <person name="Abrahante J.E."/>
            <person name="Garbe J."/>
            <person name="Badalamenti J.P."/>
            <person name="Herman A."/>
            <person name="Mangelson H."/>
            <person name="Liachko I."/>
            <person name="Sullivan S."/>
            <person name="Sone E.D."/>
            <person name="Koren S."/>
            <person name="Silverstein K.A.T."/>
            <person name="Beckman K.B."/>
            <person name="Gohl D.M."/>
        </authorList>
    </citation>
    <scope>NUCLEOTIDE SEQUENCE</scope>
    <source>
        <strain evidence="2">Duluth1</strain>
        <tissue evidence="2">Whole animal</tissue>
    </source>
</reference>
<dbReference type="Proteomes" id="UP000828390">
    <property type="component" value="Unassembled WGS sequence"/>
</dbReference>
<organism evidence="2 3">
    <name type="scientific">Dreissena polymorpha</name>
    <name type="common">Zebra mussel</name>
    <name type="synonym">Mytilus polymorpha</name>
    <dbReference type="NCBI Taxonomy" id="45954"/>
    <lineage>
        <taxon>Eukaryota</taxon>
        <taxon>Metazoa</taxon>
        <taxon>Spiralia</taxon>
        <taxon>Lophotrochozoa</taxon>
        <taxon>Mollusca</taxon>
        <taxon>Bivalvia</taxon>
        <taxon>Autobranchia</taxon>
        <taxon>Heteroconchia</taxon>
        <taxon>Euheterodonta</taxon>
        <taxon>Imparidentia</taxon>
        <taxon>Neoheterodontei</taxon>
        <taxon>Myida</taxon>
        <taxon>Dreissenoidea</taxon>
        <taxon>Dreissenidae</taxon>
        <taxon>Dreissena</taxon>
    </lineage>
</organism>
<reference evidence="2" key="2">
    <citation type="submission" date="2020-11" db="EMBL/GenBank/DDBJ databases">
        <authorList>
            <person name="McCartney M.A."/>
            <person name="Auch B."/>
            <person name="Kono T."/>
            <person name="Mallez S."/>
            <person name="Becker A."/>
            <person name="Gohl D.M."/>
            <person name="Silverstein K.A.T."/>
            <person name="Koren S."/>
            <person name="Bechman K.B."/>
            <person name="Herman A."/>
            <person name="Abrahante J.E."/>
            <person name="Garbe J."/>
        </authorList>
    </citation>
    <scope>NUCLEOTIDE SEQUENCE</scope>
    <source>
        <strain evidence="2">Duluth1</strain>
        <tissue evidence="2">Whole animal</tissue>
    </source>
</reference>
<comment type="caution">
    <text evidence="2">The sequence shown here is derived from an EMBL/GenBank/DDBJ whole genome shotgun (WGS) entry which is preliminary data.</text>
</comment>